<dbReference type="PANTHER" id="PTHR35008:SF8">
    <property type="entry name" value="ALCOHOL DEHYDROGENASE CYTOCHROME C SUBUNIT"/>
    <property type="match status" value="1"/>
</dbReference>
<dbReference type="InterPro" id="IPR009056">
    <property type="entry name" value="Cyt_c-like_dom"/>
</dbReference>
<accession>A0A2T7UK23</accession>
<dbReference type="GO" id="GO:0046872">
    <property type="term" value="F:metal ion binding"/>
    <property type="evidence" value="ECO:0007669"/>
    <property type="project" value="UniProtKB-KW"/>
</dbReference>
<keyword evidence="7" id="KW-1185">Reference proteome</keyword>
<dbReference type="InterPro" id="IPR036909">
    <property type="entry name" value="Cyt_c-like_dom_sf"/>
</dbReference>
<dbReference type="PROSITE" id="PS51007">
    <property type="entry name" value="CYTC"/>
    <property type="match status" value="1"/>
</dbReference>
<dbReference type="Pfam" id="PF00034">
    <property type="entry name" value="Cytochrom_C"/>
    <property type="match status" value="1"/>
</dbReference>
<evidence type="ECO:0000256" key="1">
    <source>
        <dbReference type="ARBA" id="ARBA00022617"/>
    </source>
</evidence>
<dbReference type="RefSeq" id="WP_107754991.1">
    <property type="nucleotide sequence ID" value="NZ_QBKF01000019.1"/>
</dbReference>
<evidence type="ECO:0000256" key="4">
    <source>
        <dbReference type="PROSITE-ProRule" id="PRU00433"/>
    </source>
</evidence>
<dbReference type="Proteomes" id="UP000244810">
    <property type="component" value="Unassembled WGS sequence"/>
</dbReference>
<name>A0A2T7UK23_9RHOB</name>
<dbReference type="InterPro" id="IPR051459">
    <property type="entry name" value="Cytochrome_c-type_DH"/>
</dbReference>
<evidence type="ECO:0000313" key="7">
    <source>
        <dbReference type="Proteomes" id="UP000244810"/>
    </source>
</evidence>
<dbReference type="AlphaFoldDB" id="A0A2T7UK23"/>
<sequence>MNKVTGFALLAVAAALGAAGWVALRPDPRPASPPSAAGGAMVAVTLPASLSAEAETGARIFGQVCAACHGQNAAGVERSGPPLVHRIYEPSHHGDEAFQLAVARGVSAHHWRFGTMPPVAGLTRGEVAMVVAYVRALQEANGIR</sequence>
<dbReference type="SUPFAM" id="SSF46626">
    <property type="entry name" value="Cytochrome c"/>
    <property type="match status" value="1"/>
</dbReference>
<dbReference type="Gene3D" id="1.10.760.10">
    <property type="entry name" value="Cytochrome c-like domain"/>
    <property type="match status" value="1"/>
</dbReference>
<dbReference type="GO" id="GO:0009055">
    <property type="term" value="F:electron transfer activity"/>
    <property type="evidence" value="ECO:0007669"/>
    <property type="project" value="InterPro"/>
</dbReference>
<dbReference type="PANTHER" id="PTHR35008">
    <property type="entry name" value="BLL4482 PROTEIN-RELATED"/>
    <property type="match status" value="1"/>
</dbReference>
<keyword evidence="1 4" id="KW-0349">Heme</keyword>
<evidence type="ECO:0000256" key="3">
    <source>
        <dbReference type="ARBA" id="ARBA00023004"/>
    </source>
</evidence>
<organism evidence="6 7">
    <name type="scientific">Pararhodobacter aggregans</name>
    <dbReference type="NCBI Taxonomy" id="404875"/>
    <lineage>
        <taxon>Bacteria</taxon>
        <taxon>Pseudomonadati</taxon>
        <taxon>Pseudomonadota</taxon>
        <taxon>Alphaproteobacteria</taxon>
        <taxon>Rhodobacterales</taxon>
        <taxon>Paracoccaceae</taxon>
        <taxon>Pararhodobacter</taxon>
    </lineage>
</organism>
<evidence type="ECO:0000259" key="5">
    <source>
        <dbReference type="PROSITE" id="PS51007"/>
    </source>
</evidence>
<dbReference type="OrthoDB" id="7854060at2"/>
<feature type="domain" description="Cytochrome c" evidence="5">
    <location>
        <begin position="52"/>
        <end position="138"/>
    </location>
</feature>
<gene>
    <name evidence="6" type="ORF">DDE23_23660</name>
</gene>
<protein>
    <submittedName>
        <fullName evidence="6">Cytochrome C</fullName>
    </submittedName>
</protein>
<dbReference type="EMBL" id="QDDR01000019">
    <property type="protein sequence ID" value="PVE45009.1"/>
    <property type="molecule type" value="Genomic_DNA"/>
</dbReference>
<evidence type="ECO:0000256" key="2">
    <source>
        <dbReference type="ARBA" id="ARBA00022723"/>
    </source>
</evidence>
<comment type="caution">
    <text evidence="6">The sequence shown here is derived from an EMBL/GenBank/DDBJ whole genome shotgun (WGS) entry which is preliminary data.</text>
</comment>
<evidence type="ECO:0000313" key="6">
    <source>
        <dbReference type="EMBL" id="PVE45009.1"/>
    </source>
</evidence>
<dbReference type="GO" id="GO:0020037">
    <property type="term" value="F:heme binding"/>
    <property type="evidence" value="ECO:0007669"/>
    <property type="project" value="InterPro"/>
</dbReference>
<proteinExistence type="predicted"/>
<reference evidence="6 7" key="1">
    <citation type="journal article" date="2011" name="Syst. Appl. Microbiol.">
        <title>Defluviimonas denitrificans gen. nov., sp. nov., and Pararhodobacter aggregans gen. nov., sp. nov., non-phototrophic Rhodobacteraceae from the biofilter of a marine aquaculture.</title>
        <authorList>
            <person name="Foesel B.U."/>
            <person name="Drake H.L."/>
            <person name="Schramm A."/>
        </authorList>
    </citation>
    <scope>NUCLEOTIDE SEQUENCE [LARGE SCALE GENOMIC DNA]</scope>
    <source>
        <strain evidence="6 7">D1-19</strain>
    </source>
</reference>
<keyword evidence="3 4" id="KW-0408">Iron</keyword>
<keyword evidence="2 4" id="KW-0479">Metal-binding</keyword>